<dbReference type="AlphaFoldDB" id="K0IIG4"/>
<organism evidence="1 2">
    <name type="scientific">Nitrososphaera gargensis (strain Ga9.2)</name>
    <dbReference type="NCBI Taxonomy" id="1237085"/>
    <lineage>
        <taxon>Archaea</taxon>
        <taxon>Nitrososphaerota</taxon>
        <taxon>Nitrososphaeria</taxon>
        <taxon>Nitrososphaerales</taxon>
        <taxon>Nitrososphaeraceae</taxon>
        <taxon>Nitrososphaera</taxon>
    </lineage>
</organism>
<gene>
    <name evidence="1" type="ordered locus">Ngar_c09050</name>
</gene>
<reference evidence="1 2" key="1">
    <citation type="journal article" date="2012" name="Environ. Microbiol.">
        <title>The genome of the ammonia-oxidizing Candidatus Nitrososphaera gargensis: insights into metabolic versatility and environmental adaptations.</title>
        <authorList>
            <person name="Spang A."/>
            <person name="Poehlein A."/>
            <person name="Offre P."/>
            <person name="Zumbragel S."/>
            <person name="Haider S."/>
            <person name="Rychlik N."/>
            <person name="Nowka B."/>
            <person name="Schmeisser C."/>
            <person name="Lebedeva E.V."/>
            <person name="Rattei T."/>
            <person name="Bohm C."/>
            <person name="Schmid M."/>
            <person name="Galushko A."/>
            <person name="Hatzenpichler R."/>
            <person name="Weinmaier T."/>
            <person name="Daniel R."/>
            <person name="Schleper C."/>
            <person name="Spieck E."/>
            <person name="Streit W."/>
            <person name="Wagner M."/>
        </authorList>
    </citation>
    <scope>NUCLEOTIDE SEQUENCE [LARGE SCALE GENOMIC DNA]</scope>
    <source>
        <strain evidence="2">Ga9.2</strain>
    </source>
</reference>
<dbReference type="EMBL" id="CP002408">
    <property type="protein sequence ID" value="AFU57847.1"/>
    <property type="molecule type" value="Genomic_DNA"/>
</dbReference>
<protein>
    <submittedName>
        <fullName evidence="1">Uncharacterized protein</fullName>
    </submittedName>
</protein>
<dbReference type="HOGENOM" id="CLU_1329512_0_0_2"/>
<proteinExistence type="predicted"/>
<dbReference type="STRING" id="1237085.Ngar_c09050"/>
<dbReference type="Proteomes" id="UP000008037">
    <property type="component" value="Chromosome"/>
</dbReference>
<evidence type="ECO:0000313" key="1">
    <source>
        <dbReference type="EMBL" id="AFU57847.1"/>
    </source>
</evidence>
<dbReference type="InParanoid" id="K0IIG4"/>
<dbReference type="KEGG" id="nga:Ngar_c09050"/>
<keyword evidence="2" id="KW-1185">Reference proteome</keyword>
<evidence type="ECO:0000313" key="2">
    <source>
        <dbReference type="Proteomes" id="UP000008037"/>
    </source>
</evidence>
<dbReference type="BioCyc" id="CNIT1237085:G1324-903-MONOMER"/>
<sequence>MRHTYILLTDSRSISGKSYPLSRHRFCLLYFRGRCRLTTMLSSVSAAAFMSCVLAPSTTTPMGTPLPSTRRLLLVPDLALSVGFGPVLFSPEGRFCHHAIHRLPFPVDSFLYVVFQQALDPHAPEHTSLPPLLEPVKYGGRCAQAARERVPLAASTQDVEDGTHCFPVVHPWTASLLLFLWWRQQWHYPLPQNIRYFVQTVNSSNF</sequence>
<accession>K0IIG4</accession>
<name>K0IIG4_NITGG</name>